<dbReference type="AlphaFoldDB" id="A0A9J6EK61"/>
<name>A0A9J6EK61_RHIMP</name>
<evidence type="ECO:0000256" key="1">
    <source>
        <dbReference type="SAM" id="MobiDB-lite"/>
    </source>
</evidence>
<dbReference type="InterPro" id="IPR027417">
    <property type="entry name" value="P-loop_NTPase"/>
</dbReference>
<comment type="caution">
    <text evidence="2">The sequence shown here is derived from an EMBL/GenBank/DDBJ whole genome shotgun (WGS) entry which is preliminary data.</text>
</comment>
<dbReference type="Proteomes" id="UP000821866">
    <property type="component" value="Chromosome 11"/>
</dbReference>
<reference evidence="2" key="2">
    <citation type="submission" date="2021-09" db="EMBL/GenBank/DDBJ databases">
        <authorList>
            <person name="Jia N."/>
            <person name="Wang J."/>
            <person name="Shi W."/>
            <person name="Du L."/>
            <person name="Sun Y."/>
            <person name="Zhan W."/>
            <person name="Jiang J."/>
            <person name="Wang Q."/>
            <person name="Zhang B."/>
            <person name="Ji P."/>
            <person name="Sakyi L.B."/>
            <person name="Cui X."/>
            <person name="Yuan T."/>
            <person name="Jiang B."/>
            <person name="Yang W."/>
            <person name="Lam T.T.-Y."/>
            <person name="Chang Q."/>
            <person name="Ding S."/>
            <person name="Wang X."/>
            <person name="Zhu J."/>
            <person name="Ruan X."/>
            <person name="Zhao L."/>
            <person name="Wei J."/>
            <person name="Que T."/>
            <person name="Du C."/>
            <person name="Cheng J."/>
            <person name="Dai P."/>
            <person name="Han X."/>
            <person name="Huang E."/>
            <person name="Gao Y."/>
            <person name="Liu J."/>
            <person name="Shao H."/>
            <person name="Ye R."/>
            <person name="Li L."/>
            <person name="Wei W."/>
            <person name="Wang X."/>
            <person name="Wang C."/>
            <person name="Huo Q."/>
            <person name="Li W."/>
            <person name="Guo W."/>
            <person name="Chen H."/>
            <person name="Chen S."/>
            <person name="Zhou L."/>
            <person name="Zhou L."/>
            <person name="Ni X."/>
            <person name="Tian J."/>
            <person name="Zhou Y."/>
            <person name="Sheng Y."/>
            <person name="Liu T."/>
            <person name="Pan Y."/>
            <person name="Xia L."/>
            <person name="Li J."/>
            <person name="Zhao F."/>
            <person name="Cao W."/>
        </authorList>
    </citation>
    <scope>NUCLEOTIDE SEQUENCE</scope>
    <source>
        <strain evidence="2">Rmic-2018</strain>
        <tissue evidence="2">Larvae</tissue>
    </source>
</reference>
<accession>A0A9J6EK61</accession>
<dbReference type="EMBL" id="JABSTU010000003">
    <property type="protein sequence ID" value="KAH8034865.1"/>
    <property type="molecule type" value="Genomic_DNA"/>
</dbReference>
<dbReference type="Gene3D" id="3.40.50.300">
    <property type="entry name" value="P-loop containing nucleotide triphosphate hydrolases"/>
    <property type="match status" value="1"/>
</dbReference>
<evidence type="ECO:0000313" key="3">
    <source>
        <dbReference type="Proteomes" id="UP000821866"/>
    </source>
</evidence>
<gene>
    <name evidence="2" type="ORF">HPB51_003152</name>
</gene>
<evidence type="ECO:0000313" key="2">
    <source>
        <dbReference type="EMBL" id="KAH8034865.1"/>
    </source>
</evidence>
<sequence length="187" mass="21050">MRKAQIQMQQTHLVIVFQEQPTMLSRGVVPRSGLNKGAPKANAQLGRGRGSRHQQLRNKVDSPKPPLRYEPYSNAWSHYATRNLKPSDRRNVPLPSYQKDFYRAHTRTAQRCSAKVGDYRNANDLTVTGCDAPVLILHIDEAGLSESLTNAIQKLKSDSSLTALQAERWPVVLRRRDLVAANHMASK</sequence>
<organism evidence="2 3">
    <name type="scientific">Rhipicephalus microplus</name>
    <name type="common">Cattle tick</name>
    <name type="synonym">Boophilus microplus</name>
    <dbReference type="NCBI Taxonomy" id="6941"/>
    <lineage>
        <taxon>Eukaryota</taxon>
        <taxon>Metazoa</taxon>
        <taxon>Ecdysozoa</taxon>
        <taxon>Arthropoda</taxon>
        <taxon>Chelicerata</taxon>
        <taxon>Arachnida</taxon>
        <taxon>Acari</taxon>
        <taxon>Parasitiformes</taxon>
        <taxon>Ixodida</taxon>
        <taxon>Ixodoidea</taxon>
        <taxon>Ixodidae</taxon>
        <taxon>Rhipicephalinae</taxon>
        <taxon>Rhipicephalus</taxon>
        <taxon>Boophilus</taxon>
    </lineage>
</organism>
<feature type="region of interest" description="Disordered" evidence="1">
    <location>
        <begin position="30"/>
        <end position="68"/>
    </location>
</feature>
<reference evidence="2" key="1">
    <citation type="journal article" date="2020" name="Cell">
        <title>Large-Scale Comparative Analyses of Tick Genomes Elucidate Their Genetic Diversity and Vector Capacities.</title>
        <authorList>
            <consortium name="Tick Genome and Microbiome Consortium (TIGMIC)"/>
            <person name="Jia N."/>
            <person name="Wang J."/>
            <person name="Shi W."/>
            <person name="Du L."/>
            <person name="Sun Y."/>
            <person name="Zhan W."/>
            <person name="Jiang J.F."/>
            <person name="Wang Q."/>
            <person name="Zhang B."/>
            <person name="Ji P."/>
            <person name="Bell-Sakyi L."/>
            <person name="Cui X.M."/>
            <person name="Yuan T.T."/>
            <person name="Jiang B.G."/>
            <person name="Yang W.F."/>
            <person name="Lam T.T."/>
            <person name="Chang Q.C."/>
            <person name="Ding S.J."/>
            <person name="Wang X.J."/>
            <person name="Zhu J.G."/>
            <person name="Ruan X.D."/>
            <person name="Zhao L."/>
            <person name="Wei J.T."/>
            <person name="Ye R.Z."/>
            <person name="Que T.C."/>
            <person name="Du C.H."/>
            <person name="Zhou Y.H."/>
            <person name="Cheng J.X."/>
            <person name="Dai P.F."/>
            <person name="Guo W.B."/>
            <person name="Han X.H."/>
            <person name="Huang E.J."/>
            <person name="Li L.F."/>
            <person name="Wei W."/>
            <person name="Gao Y.C."/>
            <person name="Liu J.Z."/>
            <person name="Shao H.Z."/>
            <person name="Wang X."/>
            <person name="Wang C.C."/>
            <person name="Yang T.C."/>
            <person name="Huo Q.B."/>
            <person name="Li W."/>
            <person name="Chen H.Y."/>
            <person name="Chen S.E."/>
            <person name="Zhou L.G."/>
            <person name="Ni X.B."/>
            <person name="Tian J.H."/>
            <person name="Sheng Y."/>
            <person name="Liu T."/>
            <person name="Pan Y.S."/>
            <person name="Xia L.Y."/>
            <person name="Li J."/>
            <person name="Zhao F."/>
            <person name="Cao W.C."/>
        </authorList>
    </citation>
    <scope>NUCLEOTIDE SEQUENCE</scope>
    <source>
        <strain evidence="2">Rmic-2018</strain>
    </source>
</reference>
<dbReference type="VEuPathDB" id="VectorBase:LOC119181716"/>
<proteinExistence type="predicted"/>
<keyword evidence="3" id="KW-1185">Reference proteome</keyword>
<protein>
    <submittedName>
        <fullName evidence="2">Uncharacterized protein</fullName>
    </submittedName>
</protein>